<evidence type="ECO:0000256" key="1">
    <source>
        <dbReference type="ARBA" id="ARBA00004922"/>
    </source>
</evidence>
<dbReference type="GO" id="GO:0016757">
    <property type="term" value="F:glycosyltransferase activity"/>
    <property type="evidence" value="ECO:0007669"/>
    <property type="project" value="UniProtKB-KW"/>
</dbReference>
<evidence type="ECO:0000256" key="4">
    <source>
        <dbReference type="ARBA" id="ARBA00022737"/>
    </source>
</evidence>
<comment type="pathway">
    <text evidence="1">Protein modification; protein glycosylation.</text>
</comment>
<keyword evidence="4" id="KW-0677">Repeat</keyword>
<dbReference type="EMBL" id="WNKX01000034">
    <property type="protein sequence ID" value="MTW14130.1"/>
    <property type="molecule type" value="Genomic_DNA"/>
</dbReference>
<keyword evidence="5" id="KW-0802">TPR repeat</keyword>
<dbReference type="Proteomes" id="UP000472320">
    <property type="component" value="Unassembled WGS sequence"/>
</dbReference>
<proteinExistence type="predicted"/>
<dbReference type="OrthoDB" id="8608962at2"/>
<organism evidence="7 8">
    <name type="scientific">Massilia eburnea</name>
    <dbReference type="NCBI Taxonomy" id="1776165"/>
    <lineage>
        <taxon>Bacteria</taxon>
        <taxon>Pseudomonadati</taxon>
        <taxon>Pseudomonadota</taxon>
        <taxon>Betaproteobacteria</taxon>
        <taxon>Burkholderiales</taxon>
        <taxon>Oxalobacteraceae</taxon>
        <taxon>Telluria group</taxon>
        <taxon>Massilia</taxon>
    </lineage>
</organism>
<dbReference type="PANTHER" id="PTHR44835">
    <property type="entry name" value="UDP-N-ACETYLGLUCOSAMINE--PEPTIDE N-ACETYLGLUCOSAMINYLTRANSFERASE SPINDLY-RELATED"/>
    <property type="match status" value="1"/>
</dbReference>
<protein>
    <recommendedName>
        <fullName evidence="6">O-GlcNAc transferase C-terminal domain-containing protein</fullName>
    </recommendedName>
</protein>
<dbReference type="Gene3D" id="3.40.50.11380">
    <property type="match status" value="1"/>
</dbReference>
<evidence type="ECO:0000256" key="3">
    <source>
        <dbReference type="ARBA" id="ARBA00022679"/>
    </source>
</evidence>
<accession>A0A6L6QPI7</accession>
<evidence type="ECO:0000313" key="7">
    <source>
        <dbReference type="EMBL" id="MTW14130.1"/>
    </source>
</evidence>
<name>A0A6L6QPI7_9BURK</name>
<dbReference type="PANTHER" id="PTHR44835:SF1">
    <property type="entry name" value="PROTEIN O-GLCNAC TRANSFERASE"/>
    <property type="match status" value="1"/>
</dbReference>
<dbReference type="Pfam" id="PF13844">
    <property type="entry name" value="Glyco_transf_41"/>
    <property type="match status" value="1"/>
</dbReference>
<sequence>MPGQRIEFLHPARRISGKEEFHRYLFEAMLGGQWRRQAVALPPEDEAALLELLGRWVREAGVKDELGVLRLLAVRGVLRDLVGAAGARVKPFLMDVLAMREEDLLHPQQMPGWKQLKLAALGDASLLSAEALAEWSGHDPIHARLAAIACLDTCPLDAGAARATAAAGRWLMSVAPVKMPLRYLEQCHVSAFHVSYLADPGRHDFKRAIVRHAGAQLPAVPPASARAPVAGKPRLTIVGELLFPGHAMFRCYAGQLAGLKEHFHVTLLTDQPTRCAEHARFSDEQLYFPPQERDVARLAQMVASTAPDLLFYPSIGMCYWTFVLSMLRLAPLQLMSVGHPAPSCSGQIDGTLVFHELATAPMPEYGKMACFDAQALPSPPPGGWHARPRPAGEVRTVAVNAARMKLTPDFLDVVAQVLASAPPATQLHFFPNASGAELLALRRELQGRFPQACVHPTMGYAGYMDKLAQADVILQSFPFGGTNTAMDALALGIPLVCLEGGDLASKVDPLLLARAGLGELCAKDRDTYLALASQLLNSEAERARIGTLARSGLAQLAGQDAQGQTTLAAAILRAWQEQA</sequence>
<dbReference type="InterPro" id="IPR029489">
    <property type="entry name" value="OGT/SEC/SPY_C"/>
</dbReference>
<dbReference type="RefSeq" id="WP_155457078.1">
    <property type="nucleotide sequence ID" value="NZ_WNKX01000034.1"/>
</dbReference>
<keyword evidence="8" id="KW-1185">Reference proteome</keyword>
<keyword evidence="2" id="KW-0328">Glycosyltransferase</keyword>
<evidence type="ECO:0000259" key="6">
    <source>
        <dbReference type="Pfam" id="PF13844"/>
    </source>
</evidence>
<dbReference type="Gene3D" id="3.40.50.2000">
    <property type="entry name" value="Glycogen Phosphorylase B"/>
    <property type="match status" value="1"/>
</dbReference>
<evidence type="ECO:0000256" key="2">
    <source>
        <dbReference type="ARBA" id="ARBA00022676"/>
    </source>
</evidence>
<reference evidence="7 8" key="1">
    <citation type="submission" date="2019-11" db="EMBL/GenBank/DDBJ databases">
        <title>Type strains purchased from KCTC, JCM and DSMZ.</title>
        <authorList>
            <person name="Lu H."/>
        </authorList>
    </citation>
    <scope>NUCLEOTIDE SEQUENCE [LARGE SCALE GENOMIC DNA]</scope>
    <source>
        <strain evidence="7 8">JCM 31587</strain>
    </source>
</reference>
<keyword evidence="3" id="KW-0808">Transferase</keyword>
<dbReference type="AlphaFoldDB" id="A0A6L6QPI7"/>
<gene>
    <name evidence="7" type="ORF">GM658_26295</name>
</gene>
<dbReference type="InterPro" id="IPR051939">
    <property type="entry name" value="Glycosyltr_41/O-GlcNAc_trsf"/>
</dbReference>
<evidence type="ECO:0000313" key="8">
    <source>
        <dbReference type="Proteomes" id="UP000472320"/>
    </source>
</evidence>
<dbReference type="SUPFAM" id="SSF53756">
    <property type="entry name" value="UDP-Glycosyltransferase/glycogen phosphorylase"/>
    <property type="match status" value="1"/>
</dbReference>
<evidence type="ECO:0000256" key="5">
    <source>
        <dbReference type="ARBA" id="ARBA00022803"/>
    </source>
</evidence>
<feature type="domain" description="O-GlcNAc transferase C-terminal" evidence="6">
    <location>
        <begin position="405"/>
        <end position="541"/>
    </location>
</feature>
<comment type="caution">
    <text evidence="7">The sequence shown here is derived from an EMBL/GenBank/DDBJ whole genome shotgun (WGS) entry which is preliminary data.</text>
</comment>